<feature type="transmembrane region" description="Helical" evidence="7">
    <location>
        <begin position="12"/>
        <end position="33"/>
    </location>
</feature>
<dbReference type="AlphaFoldDB" id="A0AAE4K5M6"/>
<dbReference type="PROSITE" id="PS50885">
    <property type="entry name" value="HAMP"/>
    <property type="match status" value="1"/>
</dbReference>
<feature type="transmembrane region" description="Helical" evidence="7">
    <location>
        <begin position="187"/>
        <end position="210"/>
    </location>
</feature>
<evidence type="ECO:0000256" key="3">
    <source>
        <dbReference type="ARBA" id="ARBA00029447"/>
    </source>
</evidence>
<evidence type="ECO:0000256" key="6">
    <source>
        <dbReference type="SAM" id="MobiDB-lite"/>
    </source>
</evidence>
<dbReference type="InterPro" id="IPR004090">
    <property type="entry name" value="Chemotax_Me-accpt_rcpt"/>
</dbReference>
<feature type="region of interest" description="Disordered" evidence="6">
    <location>
        <begin position="303"/>
        <end position="324"/>
    </location>
</feature>
<keyword evidence="7" id="KW-0812">Transmembrane</keyword>
<dbReference type="PRINTS" id="PR00260">
    <property type="entry name" value="CHEMTRNSDUCR"/>
</dbReference>
<dbReference type="Pfam" id="PF00015">
    <property type="entry name" value="MCPsignal"/>
    <property type="match status" value="1"/>
</dbReference>
<feature type="region of interest" description="Disordered" evidence="6">
    <location>
        <begin position="532"/>
        <end position="579"/>
    </location>
</feature>
<feature type="domain" description="HAMP" evidence="9">
    <location>
        <begin position="228"/>
        <end position="267"/>
    </location>
</feature>
<dbReference type="GO" id="GO:0006935">
    <property type="term" value="P:chemotaxis"/>
    <property type="evidence" value="ECO:0007669"/>
    <property type="project" value="InterPro"/>
</dbReference>
<dbReference type="FunFam" id="1.10.287.950:FF:000001">
    <property type="entry name" value="Methyl-accepting chemotaxis sensory transducer"/>
    <property type="match status" value="1"/>
</dbReference>
<dbReference type="GO" id="GO:0004888">
    <property type="term" value="F:transmembrane signaling receptor activity"/>
    <property type="evidence" value="ECO:0007669"/>
    <property type="project" value="InterPro"/>
</dbReference>
<dbReference type="CDD" id="cd11386">
    <property type="entry name" value="MCP_signal"/>
    <property type="match status" value="1"/>
</dbReference>
<sequence length="579" mass="60562">MFGSMTVGRKLGLAFLSMVVVSLAVSSLSLFNFNRLEGASAMNVHTYEVMGAADDMLINMVNIETGIRGYVASGNEAFLDPYLGGRKAFSKAFDQAKALTADNPVQQKRLTEMLELTNKIEEVDQTLIKLRKQANASASTQDLQAYFGATHDKVFMDRFRSLQSEFVKAEESLLKVRGEQVRELSSATLAVLIGGGALTVLLAVVAGLAITRSILKALGGEPAAAALVAQHIAAGDLTVPVPLKHNDRTSLMASLASMREQLTTIVRGIQTSGESISVAAGEIATGNTDLSQRTEQQAASLEETASSMEELTSTVRQNSDNARQGNVVAEDASALALKGGEVVGRVISTMNEISDSSSKVSEIITVIEGIAFQTNILALNAAVEAARAGEQGRGFAVVASEVRSLAQRSAAAAKDVKDLIVLSGERVQRGTHLVSEAGGTIDEVVQAVRNVTQIMNEISAASLEQTAGIEQVNQALGQMDQVTQQNAALVEQAAAAAQAMSEQASELRSAVGIFKTAGGVVQPVPVVRAAAAAKPAPKAVSRPSLPVAPARAAKAQPAAGQGPSSSYKKDAGEGDWETF</sequence>
<keyword evidence="4" id="KW-0807">Transducer</keyword>
<dbReference type="Gene3D" id="1.10.287.950">
    <property type="entry name" value="Methyl-accepting chemotaxis protein"/>
    <property type="match status" value="1"/>
</dbReference>
<dbReference type="PANTHER" id="PTHR43531:SF14">
    <property type="entry name" value="METHYL-ACCEPTING CHEMOTAXIS PROTEIN I-RELATED"/>
    <property type="match status" value="1"/>
</dbReference>
<evidence type="ECO:0000259" key="8">
    <source>
        <dbReference type="PROSITE" id="PS50111"/>
    </source>
</evidence>
<evidence type="ECO:0000313" key="10">
    <source>
        <dbReference type="EMBL" id="MDT0338690.1"/>
    </source>
</evidence>
<keyword evidence="5" id="KW-0175">Coiled coil</keyword>
<feature type="compositionally biased region" description="Low complexity" evidence="6">
    <location>
        <begin position="532"/>
        <end position="563"/>
    </location>
</feature>
<evidence type="ECO:0000259" key="9">
    <source>
        <dbReference type="PROSITE" id="PS50885"/>
    </source>
</evidence>
<proteinExistence type="inferred from homology"/>
<feature type="coiled-coil region" evidence="5">
    <location>
        <begin position="472"/>
        <end position="510"/>
    </location>
</feature>
<dbReference type="GO" id="GO:0005886">
    <property type="term" value="C:plasma membrane"/>
    <property type="evidence" value="ECO:0007669"/>
    <property type="project" value="TreeGrafter"/>
</dbReference>
<dbReference type="CDD" id="cd19410">
    <property type="entry name" value="HK9-like_sensor"/>
    <property type="match status" value="1"/>
</dbReference>
<dbReference type="InterPro" id="IPR007891">
    <property type="entry name" value="CHASE3"/>
</dbReference>
<dbReference type="InterPro" id="IPR003660">
    <property type="entry name" value="HAMP_dom"/>
</dbReference>
<evidence type="ECO:0000256" key="2">
    <source>
        <dbReference type="ARBA" id="ARBA00022481"/>
    </source>
</evidence>
<dbReference type="InterPro" id="IPR004089">
    <property type="entry name" value="MCPsignal_dom"/>
</dbReference>
<name>A0AAE4K5M6_9BURK</name>
<organism evidence="10">
    <name type="scientific">Herbaspirillum huttiense subsp. nephrolepidis</name>
    <dbReference type="NCBI Taxonomy" id="3075126"/>
    <lineage>
        <taxon>Bacteria</taxon>
        <taxon>Pseudomonadati</taxon>
        <taxon>Pseudomonadota</taxon>
        <taxon>Betaproteobacteria</taxon>
        <taxon>Burkholderiales</taxon>
        <taxon>Oxalobacteraceae</taxon>
        <taxon>Herbaspirillum</taxon>
    </lineage>
</organism>
<dbReference type="RefSeq" id="WP_310837988.1">
    <property type="nucleotide sequence ID" value="NZ_JAVLSM010000010.1"/>
</dbReference>
<evidence type="ECO:0000256" key="7">
    <source>
        <dbReference type="SAM" id="Phobius"/>
    </source>
</evidence>
<dbReference type="Pfam" id="PF05227">
    <property type="entry name" value="CHASE3"/>
    <property type="match status" value="1"/>
</dbReference>
<dbReference type="EMBL" id="JAVRAA010000009">
    <property type="protein sequence ID" value="MDT0338690.1"/>
    <property type="molecule type" value="Genomic_DNA"/>
</dbReference>
<dbReference type="GO" id="GO:0007165">
    <property type="term" value="P:signal transduction"/>
    <property type="evidence" value="ECO:0007669"/>
    <property type="project" value="UniProtKB-KW"/>
</dbReference>
<reference evidence="10" key="1">
    <citation type="submission" date="2023-02" db="EMBL/GenBank/DDBJ databases">
        <title>Description of Herbaspirillum huttiense subsp. nephrolepsisexaltata and Herbaspirillum huttiense subsp. lycopersicon.</title>
        <authorList>
            <person name="Poudel M."/>
            <person name="Sharma A."/>
            <person name="Goss E."/>
            <person name="Tapia J.H."/>
            <person name="Harmon C.M."/>
            <person name="Jones J.B."/>
        </authorList>
    </citation>
    <scope>NUCLEOTIDE SEQUENCE</scope>
    <source>
        <strain evidence="10">NC40101</strain>
    </source>
</reference>
<evidence type="ECO:0000256" key="1">
    <source>
        <dbReference type="ARBA" id="ARBA00004370"/>
    </source>
</evidence>
<keyword evidence="2" id="KW-0488">Methylation</keyword>
<evidence type="ECO:0000256" key="4">
    <source>
        <dbReference type="PROSITE-ProRule" id="PRU00284"/>
    </source>
</evidence>
<dbReference type="PROSITE" id="PS50111">
    <property type="entry name" value="CHEMOTAXIS_TRANSDUC_2"/>
    <property type="match status" value="1"/>
</dbReference>
<dbReference type="CDD" id="cd17529">
    <property type="entry name" value="HAMP_I"/>
    <property type="match status" value="1"/>
</dbReference>
<comment type="similarity">
    <text evidence="3">Belongs to the methyl-accepting chemotaxis (MCP) protein family.</text>
</comment>
<dbReference type="InterPro" id="IPR051310">
    <property type="entry name" value="MCP_chemotaxis"/>
</dbReference>
<gene>
    <name evidence="10" type="ORF">RJN63_17755</name>
</gene>
<accession>A0AAE4K5M6</accession>
<protein>
    <submittedName>
        <fullName evidence="10">Methyl-accepting chemotaxis protein</fullName>
    </submittedName>
</protein>
<comment type="subcellular location">
    <subcellularLocation>
        <location evidence="1">Membrane</location>
    </subcellularLocation>
</comment>
<dbReference type="PANTHER" id="PTHR43531">
    <property type="entry name" value="PROTEIN ICFG"/>
    <property type="match status" value="1"/>
</dbReference>
<dbReference type="SUPFAM" id="SSF58104">
    <property type="entry name" value="Methyl-accepting chemotaxis protein (MCP) signaling domain"/>
    <property type="match status" value="1"/>
</dbReference>
<keyword evidence="7" id="KW-0472">Membrane</keyword>
<evidence type="ECO:0000256" key="5">
    <source>
        <dbReference type="SAM" id="Coils"/>
    </source>
</evidence>
<dbReference type="SMART" id="SM00283">
    <property type="entry name" value="MA"/>
    <property type="match status" value="1"/>
</dbReference>
<keyword evidence="7" id="KW-1133">Transmembrane helix</keyword>
<feature type="domain" description="Methyl-accepting transducer" evidence="8">
    <location>
        <begin position="272"/>
        <end position="501"/>
    </location>
</feature>
<comment type="caution">
    <text evidence="10">The sequence shown here is derived from an EMBL/GenBank/DDBJ whole genome shotgun (WGS) entry which is preliminary data.</text>
</comment>